<organism evidence="1 2">
    <name type="scientific">Anaerofilum hominis</name>
    <dbReference type="NCBI Taxonomy" id="2763016"/>
    <lineage>
        <taxon>Bacteria</taxon>
        <taxon>Bacillati</taxon>
        <taxon>Bacillota</taxon>
        <taxon>Clostridia</taxon>
        <taxon>Eubacteriales</taxon>
        <taxon>Oscillospiraceae</taxon>
        <taxon>Anaerofilum</taxon>
    </lineage>
</organism>
<dbReference type="RefSeq" id="WP_186888440.1">
    <property type="nucleotide sequence ID" value="NZ_JACONZ010000004.1"/>
</dbReference>
<dbReference type="AlphaFoldDB" id="A0A923L1N8"/>
<sequence length="51" mass="5514">MRCFYKDETMMAGSFGGGSREIITPADACGAGGDWYSVCVLTFSRAALEKR</sequence>
<comment type="caution">
    <text evidence="1">The sequence shown here is derived from an EMBL/GenBank/DDBJ whole genome shotgun (WGS) entry which is preliminary data.</text>
</comment>
<evidence type="ECO:0000313" key="2">
    <source>
        <dbReference type="Proteomes" id="UP000659630"/>
    </source>
</evidence>
<keyword evidence="2" id="KW-1185">Reference proteome</keyword>
<gene>
    <name evidence="1" type="ORF">H8S23_11250</name>
</gene>
<evidence type="ECO:0000313" key="1">
    <source>
        <dbReference type="EMBL" id="MBC5582083.1"/>
    </source>
</evidence>
<reference evidence="1" key="1">
    <citation type="submission" date="2020-08" db="EMBL/GenBank/DDBJ databases">
        <title>Genome public.</title>
        <authorList>
            <person name="Liu C."/>
            <person name="Sun Q."/>
        </authorList>
    </citation>
    <scope>NUCLEOTIDE SEQUENCE</scope>
    <source>
        <strain evidence="1">BX8</strain>
    </source>
</reference>
<proteinExistence type="predicted"/>
<dbReference type="Proteomes" id="UP000659630">
    <property type="component" value="Unassembled WGS sequence"/>
</dbReference>
<name>A0A923L1N8_9FIRM</name>
<accession>A0A923L1N8</accession>
<dbReference type="EMBL" id="JACONZ010000004">
    <property type="protein sequence ID" value="MBC5582083.1"/>
    <property type="molecule type" value="Genomic_DNA"/>
</dbReference>
<protein>
    <submittedName>
        <fullName evidence="1">Uncharacterized protein</fullName>
    </submittedName>
</protein>